<evidence type="ECO:0000313" key="3">
    <source>
        <dbReference type="Proteomes" id="UP000014174"/>
    </source>
</evidence>
<sequence length="294" mass="33832">MLDKLIYKVTCRLTSYKGKKEASNVRNNILTYFSANPPTDPEYQQAVAYLKNHQLGVFLGTFSDKYNFHDIEVFKDPSNHLSFVNHQGHRLYFKRSYNITTIKMLYNGLLKEQDPDSPHRYTNAQFFLKQGDILFDVGSAEGIFPLSNIDLLGKVILFERDSEWSEALQATFAPWKGKVQIISRFVSDKNDSDNISIDTFIAEKSIVPNFVKIDVEGVEDQVLKGMEQTIQQYHPKIALCTYHQQGDFKRFSAELAEKGYKIESTKGLMYFLSKDKGETPQPPFFRKGLIRATH</sequence>
<dbReference type="Pfam" id="PF05050">
    <property type="entry name" value="Methyltransf_21"/>
    <property type="match status" value="1"/>
</dbReference>
<dbReference type="InterPro" id="IPR029063">
    <property type="entry name" value="SAM-dependent_MTases_sf"/>
</dbReference>
<dbReference type="OrthoDB" id="5329963at2"/>
<dbReference type="RefSeq" id="WP_016196910.1">
    <property type="nucleotide sequence ID" value="NZ_AQPN01000127.1"/>
</dbReference>
<comment type="caution">
    <text evidence="2">The sequence shown here is derived from an EMBL/GenBank/DDBJ whole genome shotgun (WGS) entry which is preliminary data.</text>
</comment>
<evidence type="ECO:0000313" key="2">
    <source>
        <dbReference type="EMBL" id="EOR93120.1"/>
    </source>
</evidence>
<proteinExistence type="predicted"/>
<protein>
    <recommendedName>
        <fullName evidence="1">Methyltransferase FkbM domain-containing protein</fullName>
    </recommendedName>
</protein>
<organism evidence="2 3">
    <name type="scientific">Arcticibacter svalbardensis MN12-7</name>
    <dbReference type="NCBI Taxonomy" id="1150600"/>
    <lineage>
        <taxon>Bacteria</taxon>
        <taxon>Pseudomonadati</taxon>
        <taxon>Bacteroidota</taxon>
        <taxon>Sphingobacteriia</taxon>
        <taxon>Sphingobacteriales</taxon>
        <taxon>Sphingobacteriaceae</taxon>
        <taxon>Arcticibacter</taxon>
    </lineage>
</organism>
<dbReference type="AlphaFoldDB" id="R9GNM7"/>
<gene>
    <name evidence="2" type="ORF">ADIARSV_3685</name>
</gene>
<dbReference type="STRING" id="1150600.ADIARSV_3685"/>
<dbReference type="Gene3D" id="3.40.50.150">
    <property type="entry name" value="Vaccinia Virus protein VP39"/>
    <property type="match status" value="1"/>
</dbReference>
<dbReference type="eggNOG" id="COG4123">
    <property type="taxonomic scope" value="Bacteria"/>
</dbReference>
<reference evidence="2 3" key="1">
    <citation type="journal article" date="2013" name="Genome Announc.">
        <title>Draft Genome Sequence of Arcticibacter svalbardensis Strain MN12-7T, a Member of the Family Sphingobacteriaceae Isolated from an Arctic Soil Sample.</title>
        <authorList>
            <person name="Shivaji S."/>
            <person name="Ara S."/>
            <person name="Prasad S."/>
            <person name="Manasa B.P."/>
            <person name="Begum Z."/>
            <person name="Singh A."/>
            <person name="Kumar Pinnaka A."/>
        </authorList>
    </citation>
    <scope>NUCLEOTIDE SEQUENCE [LARGE SCALE GENOMIC DNA]</scope>
    <source>
        <strain evidence="2 3">MN12-7</strain>
    </source>
</reference>
<dbReference type="SUPFAM" id="SSF53335">
    <property type="entry name" value="S-adenosyl-L-methionine-dependent methyltransferases"/>
    <property type="match status" value="1"/>
</dbReference>
<evidence type="ECO:0000259" key="1">
    <source>
        <dbReference type="Pfam" id="PF05050"/>
    </source>
</evidence>
<keyword evidence="3" id="KW-1185">Reference proteome</keyword>
<dbReference type="EMBL" id="AQPN01000127">
    <property type="protein sequence ID" value="EOR93120.1"/>
    <property type="molecule type" value="Genomic_DNA"/>
</dbReference>
<dbReference type="Proteomes" id="UP000014174">
    <property type="component" value="Unassembled WGS sequence"/>
</dbReference>
<name>R9GNM7_9SPHI</name>
<accession>R9GNM7</accession>
<dbReference type="InterPro" id="IPR006342">
    <property type="entry name" value="FkbM_mtfrase"/>
</dbReference>
<feature type="domain" description="Methyltransferase FkbM" evidence="1">
    <location>
        <begin position="184"/>
        <end position="261"/>
    </location>
</feature>